<feature type="compositionally biased region" description="Basic and acidic residues" evidence="1">
    <location>
        <begin position="242"/>
        <end position="252"/>
    </location>
</feature>
<comment type="caution">
    <text evidence="2">The sequence shown here is derived from an EMBL/GenBank/DDBJ whole genome shotgun (WGS) entry which is preliminary data.</text>
</comment>
<evidence type="ECO:0000256" key="1">
    <source>
        <dbReference type="SAM" id="MobiDB-lite"/>
    </source>
</evidence>
<reference evidence="2 3" key="1">
    <citation type="submission" date="2019-03" db="EMBL/GenBank/DDBJ databases">
        <title>Genomic Encyclopedia of Type Strains, Phase IV (KMG-IV): sequencing the most valuable type-strain genomes for metagenomic binning, comparative biology and taxonomic classification.</title>
        <authorList>
            <person name="Goeker M."/>
        </authorList>
    </citation>
    <scope>NUCLEOTIDE SEQUENCE [LARGE SCALE GENOMIC DNA]</scope>
    <source>
        <strain evidence="2 3">DSM 11170</strain>
    </source>
</reference>
<name>A0A4R2RYJ6_9FIRM</name>
<dbReference type="Gene3D" id="1.20.1260.10">
    <property type="match status" value="1"/>
</dbReference>
<evidence type="ECO:0000313" key="2">
    <source>
        <dbReference type="EMBL" id="TCP64175.1"/>
    </source>
</evidence>
<feature type="region of interest" description="Disordered" evidence="1">
    <location>
        <begin position="242"/>
        <end position="275"/>
    </location>
</feature>
<evidence type="ECO:0000313" key="3">
    <source>
        <dbReference type="Proteomes" id="UP000294813"/>
    </source>
</evidence>
<accession>A0A4R2RYJ6</accession>
<sequence length="306" mass="35242">MQNANCCGSSKKSLIRDLEEYINDERCDSRYYAIMAANAPTARAAKLLMEFSREEALHAQCFMDAYRMITGCPYCPKPVCDPCVPEFTEAVKARIIAETADYKKYGEQYLKACNSHLKNLFFMTRTDEAKHAMRMPILLSDAEGSCCPPRVPQPVLTAPLQPLPVQPMECHPAPEACPKPVEHCHHEHHKPQECRPKRQEKCHPMPQECRPMPHECHPMPHECHPMPHECHPMPHECHPMPHERHPMPERISPKRSAPRPRQSYPRPIADPCDLYPAQRPADPCDLSPMYRMPTNYPMPHYPRSME</sequence>
<dbReference type="InterPro" id="IPR009078">
    <property type="entry name" value="Ferritin-like_SF"/>
</dbReference>
<keyword evidence="3" id="KW-1185">Reference proteome</keyword>
<gene>
    <name evidence="2" type="ORF">EDD73_11127</name>
</gene>
<dbReference type="RefSeq" id="WP_165876381.1">
    <property type="nucleotide sequence ID" value="NZ_JAOQNU010000011.1"/>
</dbReference>
<dbReference type="CDD" id="cd00657">
    <property type="entry name" value="Ferritin_like"/>
    <property type="match status" value="1"/>
</dbReference>
<organism evidence="2 3">
    <name type="scientific">Heliophilum fasciatum</name>
    <dbReference type="NCBI Taxonomy" id="35700"/>
    <lineage>
        <taxon>Bacteria</taxon>
        <taxon>Bacillati</taxon>
        <taxon>Bacillota</taxon>
        <taxon>Clostridia</taxon>
        <taxon>Eubacteriales</taxon>
        <taxon>Heliobacteriaceae</taxon>
        <taxon>Heliophilum</taxon>
    </lineage>
</organism>
<dbReference type="EMBL" id="SLXT01000011">
    <property type="protein sequence ID" value="TCP64175.1"/>
    <property type="molecule type" value="Genomic_DNA"/>
</dbReference>
<dbReference type="SUPFAM" id="SSF47240">
    <property type="entry name" value="Ferritin-like"/>
    <property type="match status" value="1"/>
</dbReference>
<proteinExistence type="predicted"/>
<dbReference type="InterPro" id="IPR012347">
    <property type="entry name" value="Ferritin-like"/>
</dbReference>
<protein>
    <submittedName>
        <fullName evidence="2">Rubrerythrin</fullName>
    </submittedName>
</protein>
<dbReference type="AlphaFoldDB" id="A0A4R2RYJ6"/>
<dbReference type="Proteomes" id="UP000294813">
    <property type="component" value="Unassembled WGS sequence"/>
</dbReference>